<dbReference type="RefSeq" id="WP_191852812.1">
    <property type="nucleotide sequence ID" value="NZ_JACERG010000010.1"/>
</dbReference>
<dbReference type="Proteomes" id="UP000587608">
    <property type="component" value="Unassembled WGS sequence"/>
</dbReference>
<reference evidence="1 2" key="1">
    <citation type="submission" date="2020-07" db="EMBL/GenBank/DDBJ databases">
        <title>Differential regulation of undecylprodigiosin biosynthesis in the yeast-scavenging Streptomyces strain MBK6.</title>
        <authorList>
            <person name="Baral B."/>
            <person name="Siitonen V."/>
            <person name="Laughlin M."/>
            <person name="Yamada K."/>
            <person name="Ilomaeki M."/>
            <person name="Metsae-Ketelae M."/>
            <person name="Niemi J."/>
        </authorList>
    </citation>
    <scope>NUCLEOTIDE SEQUENCE [LARGE SCALE GENOMIC DNA]</scope>
    <source>
        <strain evidence="1 2">MBK6</strain>
    </source>
</reference>
<evidence type="ECO:0008006" key="3">
    <source>
        <dbReference type="Google" id="ProtNLM"/>
    </source>
</evidence>
<evidence type="ECO:0000313" key="1">
    <source>
        <dbReference type="EMBL" id="MBA5222223.1"/>
    </source>
</evidence>
<accession>A0A7W2DSI3</accession>
<gene>
    <name evidence="1" type="ORF">H1X69_12430</name>
</gene>
<evidence type="ECO:0000313" key="2">
    <source>
        <dbReference type="Proteomes" id="UP000587608"/>
    </source>
</evidence>
<sequence length="151" mass="16230">MPTVLRPTTELVAVAWIAGLFDTPIVSTTLPKPATDQTISWADTGFVVVSTVGGSPNTYVPMRNPVVSVDCWATNPHSGKPPWGKANNLAETILAGCQDHQNVPRPLTLPGGFPAARVLSAYALGEPQRVPDDQASYARFNFPLALHWRAE</sequence>
<organism evidence="1 2">
    <name type="scientific">Streptomyces griseoaurantiacus</name>
    <dbReference type="NCBI Taxonomy" id="68213"/>
    <lineage>
        <taxon>Bacteria</taxon>
        <taxon>Bacillati</taxon>
        <taxon>Actinomycetota</taxon>
        <taxon>Actinomycetes</taxon>
        <taxon>Kitasatosporales</taxon>
        <taxon>Streptomycetaceae</taxon>
        <taxon>Streptomyces</taxon>
        <taxon>Streptomyces aurantiacus group</taxon>
    </lineage>
</organism>
<comment type="caution">
    <text evidence="1">The sequence shown here is derived from an EMBL/GenBank/DDBJ whole genome shotgun (WGS) entry which is preliminary data.</text>
</comment>
<dbReference type="EMBL" id="JACERG010000010">
    <property type="protein sequence ID" value="MBA5222223.1"/>
    <property type="molecule type" value="Genomic_DNA"/>
</dbReference>
<name>A0A7W2DSI3_9ACTN</name>
<proteinExistence type="predicted"/>
<protein>
    <recommendedName>
        <fullName evidence="3">DUF3168 domain-containing protein</fullName>
    </recommendedName>
</protein>
<dbReference type="AlphaFoldDB" id="A0A7W2DSI3"/>